<dbReference type="InterPro" id="IPR019270">
    <property type="entry name" value="DUF2283"/>
</dbReference>
<dbReference type="Pfam" id="PF10049">
    <property type="entry name" value="DUF2283"/>
    <property type="match status" value="1"/>
</dbReference>
<dbReference type="EMBL" id="SJZF01000016">
    <property type="protein sequence ID" value="TFU25793.1"/>
    <property type="molecule type" value="Genomic_DNA"/>
</dbReference>
<dbReference type="STRING" id="1449357.GCA_000744175_00592"/>
<dbReference type="AlphaFoldDB" id="A0A4Y9FBB6"/>
<protein>
    <submittedName>
        <fullName evidence="2">DUF2283 domain-containing protein</fullName>
    </submittedName>
</protein>
<dbReference type="PANTHER" id="PTHR37029:SF1">
    <property type="entry name" value="SSR1768 PROTEIN"/>
    <property type="match status" value="1"/>
</dbReference>
<reference evidence="3 4" key="1">
    <citation type="submission" date="2019-03" db="EMBL/GenBank/DDBJ databases">
        <title>Thermus tengchongensis species for the arsenic transformation mechanism.</title>
        <authorList>
            <person name="Yuan G.C."/>
        </authorList>
    </citation>
    <scope>NUCLEOTIDE SEQUENCE [LARGE SCALE GENOMIC DNA]</scope>
    <source>
        <strain evidence="2 4">15W</strain>
        <strain evidence="1 3">15Y</strain>
    </source>
</reference>
<organism evidence="2 4">
    <name type="scientific">Thermus tengchongensis</name>
    <dbReference type="NCBI Taxonomy" id="1214928"/>
    <lineage>
        <taxon>Bacteria</taxon>
        <taxon>Thermotogati</taxon>
        <taxon>Deinococcota</taxon>
        <taxon>Deinococci</taxon>
        <taxon>Thermales</taxon>
        <taxon>Thermaceae</taxon>
        <taxon>Thermus</taxon>
    </lineage>
</organism>
<dbReference type="EMBL" id="SKBL01000013">
    <property type="protein sequence ID" value="TFU15794.1"/>
    <property type="molecule type" value="Genomic_DNA"/>
</dbReference>
<accession>A0A4Y9FBB6</accession>
<dbReference type="RefSeq" id="WP_038041010.1">
    <property type="nucleotide sequence ID" value="NZ_JAKEDU010000003.1"/>
</dbReference>
<keyword evidence="3" id="KW-1185">Reference proteome</keyword>
<name>A0A4Y9FBB6_9DEIN</name>
<gene>
    <name evidence="1" type="ORF">E0489_08590</name>
    <name evidence="2" type="ORF">E0687_09435</name>
</gene>
<evidence type="ECO:0000313" key="4">
    <source>
        <dbReference type="Proteomes" id="UP000297668"/>
    </source>
</evidence>
<proteinExistence type="predicted"/>
<evidence type="ECO:0000313" key="1">
    <source>
        <dbReference type="EMBL" id="TFU15794.1"/>
    </source>
</evidence>
<dbReference type="Proteomes" id="UP000297668">
    <property type="component" value="Unassembled WGS sequence"/>
</dbReference>
<evidence type="ECO:0000313" key="2">
    <source>
        <dbReference type="EMBL" id="TFU25793.1"/>
    </source>
</evidence>
<dbReference type="Proteomes" id="UP000297244">
    <property type="component" value="Unassembled WGS sequence"/>
</dbReference>
<dbReference type="OrthoDB" id="9799670at2"/>
<dbReference type="PANTHER" id="PTHR37029">
    <property type="entry name" value="SSR1768 PROTEIN"/>
    <property type="match status" value="1"/>
</dbReference>
<evidence type="ECO:0000313" key="3">
    <source>
        <dbReference type="Proteomes" id="UP000297244"/>
    </source>
</evidence>
<sequence>MRISYDPEADALYIAFGEGTAQVEEVAEGVALDWDAQGKLLGIEILDASQRLSDPGALRRLLLEALPTWEKAPAG</sequence>
<comment type="caution">
    <text evidence="2">The sequence shown here is derived from an EMBL/GenBank/DDBJ whole genome shotgun (WGS) entry which is preliminary data.</text>
</comment>